<dbReference type="Pfam" id="PF00743">
    <property type="entry name" value="FMO-like"/>
    <property type="match status" value="2"/>
</dbReference>
<evidence type="ECO:0000256" key="3">
    <source>
        <dbReference type="ARBA" id="ARBA00022630"/>
    </source>
</evidence>
<keyword evidence="10" id="KW-1185">Reference proteome</keyword>
<reference evidence="9 10" key="1">
    <citation type="journal article" date="2024" name="Insects">
        <title>An Improved Chromosome-Level Genome Assembly of the Firefly Pyrocoelia pectoralis.</title>
        <authorList>
            <person name="Fu X."/>
            <person name="Meyer-Rochow V.B."/>
            <person name="Ballantyne L."/>
            <person name="Zhu X."/>
        </authorList>
    </citation>
    <scope>NUCLEOTIDE SEQUENCE [LARGE SCALE GENOMIC DNA]</scope>
    <source>
        <strain evidence="9">XCY_ONT2</strain>
    </source>
</reference>
<keyword evidence="4 8" id="KW-0274">FAD</keyword>
<sequence length="410" mass="47280">MKVAIIGAGVSGLTSLKYLKESGHECDVLEQTDQLGGTWVYTDKYGMDDELSIHRVMYKDLVTNIPKELMQLPDFPYPTHVEDSYISRQEVLKYIRDFASKFDLEKHIHYNAKVTKVEPNDEQWIVRVMDVETKEQRSECYDAVFICNGSFLHARTPSIEGQNLFQGLQMHSRDYRTAELYENKKVLIIGGSFSACDISRQIAIVAKNVCISYWNTIPENIANVIIKPGVKRLYNTGALFVDGSKENFDVILYCTGYKHFYPFLTKECGISVEDNFVRHLYKHIINIERPSLYFIGLPTFVPVFPMCDTQVRFAVAALDKKFVPPSKQAMRKDLDEDINKMKNKNVPQRHFHDIGFGVTEYYADLCQIAGLRSHSESFLSLQEHVLKTIHTSQRNTKYVLVDEKHFIEIK</sequence>
<dbReference type="FunFam" id="3.50.50.60:FF:000138">
    <property type="entry name" value="Flavin-containing monooxygenase"/>
    <property type="match status" value="1"/>
</dbReference>
<dbReference type="PRINTS" id="PR00370">
    <property type="entry name" value="FMOXYGENASE"/>
</dbReference>
<dbReference type="Gene3D" id="3.50.50.60">
    <property type="entry name" value="FAD/NAD(P)-binding domain"/>
    <property type="match status" value="2"/>
</dbReference>
<dbReference type="InterPro" id="IPR020946">
    <property type="entry name" value="Flavin_mOase-like"/>
</dbReference>
<dbReference type="SUPFAM" id="SSF51905">
    <property type="entry name" value="FAD/NAD(P)-binding domain"/>
    <property type="match status" value="2"/>
</dbReference>
<dbReference type="GO" id="GO:0050660">
    <property type="term" value="F:flavin adenine dinucleotide binding"/>
    <property type="evidence" value="ECO:0007669"/>
    <property type="project" value="InterPro"/>
</dbReference>
<evidence type="ECO:0000256" key="1">
    <source>
        <dbReference type="ARBA" id="ARBA00001974"/>
    </source>
</evidence>
<dbReference type="InterPro" id="IPR000960">
    <property type="entry name" value="Flavin_mOase"/>
</dbReference>
<dbReference type="InterPro" id="IPR050346">
    <property type="entry name" value="FMO-like"/>
</dbReference>
<keyword evidence="7 8" id="KW-0503">Monooxygenase</keyword>
<accession>A0AAN7VRD7</accession>
<evidence type="ECO:0000256" key="5">
    <source>
        <dbReference type="ARBA" id="ARBA00022857"/>
    </source>
</evidence>
<protein>
    <recommendedName>
        <fullName evidence="8">Flavin-containing monooxygenase</fullName>
        <ecNumber evidence="8">1.-.-.-</ecNumber>
    </recommendedName>
</protein>
<dbReference type="AlphaFoldDB" id="A0AAN7VRD7"/>
<dbReference type="EC" id="1.-.-.-" evidence="8"/>
<dbReference type="InterPro" id="IPR036188">
    <property type="entry name" value="FAD/NAD-bd_sf"/>
</dbReference>
<evidence type="ECO:0000313" key="10">
    <source>
        <dbReference type="Proteomes" id="UP001329430"/>
    </source>
</evidence>
<dbReference type="GO" id="GO:0004499">
    <property type="term" value="F:N,N-dimethylaniline monooxygenase activity"/>
    <property type="evidence" value="ECO:0007669"/>
    <property type="project" value="InterPro"/>
</dbReference>
<evidence type="ECO:0000256" key="4">
    <source>
        <dbReference type="ARBA" id="ARBA00022827"/>
    </source>
</evidence>
<evidence type="ECO:0000313" key="9">
    <source>
        <dbReference type="EMBL" id="KAK5649036.1"/>
    </source>
</evidence>
<dbReference type="PANTHER" id="PTHR23023">
    <property type="entry name" value="DIMETHYLANILINE MONOOXYGENASE"/>
    <property type="match status" value="1"/>
</dbReference>
<keyword evidence="3 8" id="KW-0285">Flavoprotein</keyword>
<evidence type="ECO:0000256" key="2">
    <source>
        <dbReference type="ARBA" id="ARBA00009183"/>
    </source>
</evidence>
<dbReference type="GO" id="GO:0050661">
    <property type="term" value="F:NADP binding"/>
    <property type="evidence" value="ECO:0007669"/>
    <property type="project" value="InterPro"/>
</dbReference>
<organism evidence="9 10">
    <name type="scientific">Pyrocoelia pectoralis</name>
    <dbReference type="NCBI Taxonomy" id="417401"/>
    <lineage>
        <taxon>Eukaryota</taxon>
        <taxon>Metazoa</taxon>
        <taxon>Ecdysozoa</taxon>
        <taxon>Arthropoda</taxon>
        <taxon>Hexapoda</taxon>
        <taxon>Insecta</taxon>
        <taxon>Pterygota</taxon>
        <taxon>Neoptera</taxon>
        <taxon>Endopterygota</taxon>
        <taxon>Coleoptera</taxon>
        <taxon>Polyphaga</taxon>
        <taxon>Elateriformia</taxon>
        <taxon>Elateroidea</taxon>
        <taxon>Lampyridae</taxon>
        <taxon>Lampyrinae</taxon>
        <taxon>Pyrocoelia</taxon>
    </lineage>
</organism>
<proteinExistence type="inferred from homology"/>
<comment type="similarity">
    <text evidence="2 8">Belongs to the FMO family.</text>
</comment>
<keyword evidence="6 8" id="KW-0560">Oxidoreductase</keyword>
<comment type="cofactor">
    <cofactor evidence="1 8">
        <name>FAD</name>
        <dbReference type="ChEBI" id="CHEBI:57692"/>
    </cofactor>
</comment>
<dbReference type="Proteomes" id="UP001329430">
    <property type="component" value="Chromosome 2"/>
</dbReference>
<name>A0AAN7VRD7_9COLE</name>
<dbReference type="EMBL" id="JAVRBK010000002">
    <property type="protein sequence ID" value="KAK5649036.1"/>
    <property type="molecule type" value="Genomic_DNA"/>
</dbReference>
<comment type="caution">
    <text evidence="9">The sequence shown here is derived from an EMBL/GenBank/DDBJ whole genome shotgun (WGS) entry which is preliminary data.</text>
</comment>
<evidence type="ECO:0000256" key="6">
    <source>
        <dbReference type="ARBA" id="ARBA00023002"/>
    </source>
</evidence>
<keyword evidence="5" id="KW-0521">NADP</keyword>
<gene>
    <name evidence="9" type="ORF">RI129_003928</name>
</gene>
<evidence type="ECO:0000256" key="8">
    <source>
        <dbReference type="RuleBase" id="RU361177"/>
    </source>
</evidence>
<evidence type="ECO:0000256" key="7">
    <source>
        <dbReference type="ARBA" id="ARBA00023033"/>
    </source>
</evidence>
<dbReference type="PIRSF" id="PIRSF000332">
    <property type="entry name" value="FMO"/>
    <property type="match status" value="1"/>
</dbReference>